<dbReference type="InterPro" id="IPR010064">
    <property type="entry name" value="HK97-gp10_tail"/>
</dbReference>
<evidence type="ECO:0000313" key="1">
    <source>
        <dbReference type="EMBL" id="WTT17795.1"/>
    </source>
</evidence>
<dbReference type="AlphaFoldDB" id="A0AAU2A2M1"/>
<sequence>MARSSRAHVTITGLARLRGRLEDLPDEIKQALVKGVKESAEAVRDDVQRNVPVDTSGRDSHHLKDTVDIRYREDGLVAEVGWFDQEDFYAAFVEYGTRSQPAQPSLHPALQRERGRYAARLTDEVRRALR</sequence>
<organism evidence="1">
    <name type="scientific">Streptomyces sp. NBC_00093</name>
    <dbReference type="NCBI Taxonomy" id="2975649"/>
    <lineage>
        <taxon>Bacteria</taxon>
        <taxon>Bacillati</taxon>
        <taxon>Actinomycetota</taxon>
        <taxon>Actinomycetes</taxon>
        <taxon>Kitasatosporales</taxon>
        <taxon>Streptomycetaceae</taxon>
        <taxon>Streptomyces</taxon>
    </lineage>
</organism>
<accession>A0AAU2A2M1</accession>
<protein>
    <submittedName>
        <fullName evidence="1">HK97 gp10 family phage protein</fullName>
    </submittedName>
</protein>
<proteinExistence type="predicted"/>
<gene>
    <name evidence="1" type="ORF">OHA22_20740</name>
</gene>
<dbReference type="Pfam" id="PF04883">
    <property type="entry name" value="HK97-gp10_like"/>
    <property type="match status" value="1"/>
</dbReference>
<name>A0AAU2A2M1_9ACTN</name>
<reference evidence="1" key="1">
    <citation type="submission" date="2022-10" db="EMBL/GenBank/DDBJ databases">
        <title>The complete genomes of actinobacterial strains from the NBC collection.</title>
        <authorList>
            <person name="Joergensen T.S."/>
            <person name="Alvarez Arevalo M."/>
            <person name="Sterndorff E.B."/>
            <person name="Faurdal D."/>
            <person name="Vuksanovic O."/>
            <person name="Mourched A.-S."/>
            <person name="Charusanti P."/>
            <person name="Shaw S."/>
            <person name="Blin K."/>
            <person name="Weber T."/>
        </authorList>
    </citation>
    <scope>NUCLEOTIDE SEQUENCE</scope>
    <source>
        <strain evidence="1">NBC_00093</strain>
    </source>
</reference>
<dbReference type="NCBIfam" id="TIGR01725">
    <property type="entry name" value="phge_HK97_gp10"/>
    <property type="match status" value="1"/>
</dbReference>
<dbReference type="EMBL" id="CP108222">
    <property type="protein sequence ID" value="WTT17795.1"/>
    <property type="molecule type" value="Genomic_DNA"/>
</dbReference>